<comment type="caution">
    <text evidence="2">The sequence shown here is derived from an EMBL/GenBank/DDBJ whole genome shotgun (WGS) entry which is preliminary data.</text>
</comment>
<evidence type="ECO:0000313" key="3">
    <source>
        <dbReference type="Proteomes" id="UP000238362"/>
    </source>
</evidence>
<dbReference type="RefSeq" id="WP_106182633.1">
    <property type="nucleotide sequence ID" value="NZ_PVNH01000021.1"/>
</dbReference>
<dbReference type="EMBL" id="PVNH01000021">
    <property type="protein sequence ID" value="PRX43048.1"/>
    <property type="molecule type" value="Genomic_DNA"/>
</dbReference>
<proteinExistence type="predicted"/>
<dbReference type="Pfam" id="PF07510">
    <property type="entry name" value="GmrSD_C"/>
    <property type="match status" value="1"/>
</dbReference>
<name>A0A2T0LK36_9PSEU</name>
<protein>
    <submittedName>
        <fullName evidence="2">Uncharacterized protein DUF1524</fullName>
    </submittedName>
</protein>
<organism evidence="2 3">
    <name type="scientific">Prauserella shujinwangii</name>
    <dbReference type="NCBI Taxonomy" id="1453103"/>
    <lineage>
        <taxon>Bacteria</taxon>
        <taxon>Bacillati</taxon>
        <taxon>Actinomycetota</taxon>
        <taxon>Actinomycetes</taxon>
        <taxon>Pseudonocardiales</taxon>
        <taxon>Pseudonocardiaceae</taxon>
        <taxon>Prauserella</taxon>
    </lineage>
</organism>
<feature type="domain" description="GmrSD restriction endonucleases C-terminal" evidence="1">
    <location>
        <begin position="112"/>
        <end position="204"/>
    </location>
</feature>
<dbReference type="OrthoDB" id="5196645at2"/>
<dbReference type="AlphaFoldDB" id="A0A2T0LK36"/>
<evidence type="ECO:0000313" key="2">
    <source>
        <dbReference type="EMBL" id="PRX43048.1"/>
    </source>
</evidence>
<gene>
    <name evidence="2" type="ORF">B0I33_1211</name>
</gene>
<accession>A0A2T0LK36</accession>
<reference evidence="2 3" key="1">
    <citation type="submission" date="2018-03" db="EMBL/GenBank/DDBJ databases">
        <title>Genomic Encyclopedia of Type Strains, Phase III (KMG-III): the genomes of soil and plant-associated and newly described type strains.</title>
        <authorList>
            <person name="Whitman W."/>
        </authorList>
    </citation>
    <scope>NUCLEOTIDE SEQUENCE [LARGE SCALE GENOMIC DNA]</scope>
    <source>
        <strain evidence="2 3">CGMCC 4.7125</strain>
    </source>
</reference>
<sequence>MHTHTTTRHTLLAGLAAAALATSGCELPDLDTLAPGAPSAPATGTPRELPALAVAAEDTGAHYDRDDWPHWTSLGDGCDVRDAVLQAQGQGVRTGSDCAVSGRWVSVYDGATVTDSSELDIDHLVPLAEAARSGARHWTQAQRERFANDPAGLVAVTATSNRQKGDQDPAEWLPHRDRCGYIARWVDIKHTYGLTADPAEAAAIRAAWARCPR</sequence>
<dbReference type="PANTHER" id="PTHR24094">
    <property type="entry name" value="SECRETED PROTEIN"/>
    <property type="match status" value="1"/>
</dbReference>
<evidence type="ECO:0000259" key="1">
    <source>
        <dbReference type="Pfam" id="PF07510"/>
    </source>
</evidence>
<dbReference type="InterPro" id="IPR011089">
    <property type="entry name" value="GmrSD_C"/>
</dbReference>
<keyword evidence="3" id="KW-1185">Reference proteome</keyword>
<dbReference type="PANTHER" id="PTHR24094:SF15">
    <property type="entry name" value="AMP-DEPENDENT SYNTHETASE_LIGASE DOMAIN-CONTAINING PROTEIN-RELATED"/>
    <property type="match status" value="1"/>
</dbReference>
<dbReference type="Proteomes" id="UP000238362">
    <property type="component" value="Unassembled WGS sequence"/>
</dbReference>